<dbReference type="InterPro" id="IPR002110">
    <property type="entry name" value="Ankyrin_rpt"/>
</dbReference>
<evidence type="ECO:0000256" key="1">
    <source>
        <dbReference type="ARBA" id="ARBA00022737"/>
    </source>
</evidence>
<name>A0ABM7NTR5_9VIRU</name>
<dbReference type="PANTHER" id="PTHR24197">
    <property type="entry name" value="ANKYRIN REPEAT DOMAIN-CONTAINING PROTEIN 61"/>
    <property type="match status" value="1"/>
</dbReference>
<evidence type="ECO:0000256" key="2">
    <source>
        <dbReference type="ARBA" id="ARBA00023043"/>
    </source>
</evidence>
<reference evidence="3 4" key="1">
    <citation type="submission" date="2021-02" db="EMBL/GenBank/DDBJ databases">
        <title>Cotonvirus japonicus, which uses Golgi apparatus of host cells for its virion factory, phylogenetically links tailed tupanvirus and icosahedral mimivirus.</title>
        <authorList>
            <person name="Takahashi H."/>
            <person name="Fukaya S."/>
            <person name="Song C."/>
            <person name="Murata K."/>
            <person name="Takemura M."/>
        </authorList>
    </citation>
    <scope>NUCLEOTIDE SEQUENCE [LARGE SCALE GENOMIC DNA]</scope>
</reference>
<accession>A0ABM7NTR5</accession>
<dbReference type="InterPro" id="IPR036770">
    <property type="entry name" value="Ankyrin_rpt-contain_sf"/>
</dbReference>
<evidence type="ECO:0000313" key="4">
    <source>
        <dbReference type="Proteomes" id="UP001321479"/>
    </source>
</evidence>
<evidence type="ECO:0000313" key="3">
    <source>
        <dbReference type="EMBL" id="BCS83560.1"/>
    </source>
</evidence>
<dbReference type="Gene3D" id="1.25.40.20">
    <property type="entry name" value="Ankyrin repeat-containing domain"/>
    <property type="match status" value="1"/>
</dbReference>
<proteinExistence type="predicted"/>
<keyword evidence="1" id="KW-0677">Repeat</keyword>
<keyword evidence="4" id="KW-1185">Reference proteome</keyword>
<organism evidence="3 4">
    <name type="scientific">Cotonvirus japonicus</name>
    <dbReference type="NCBI Taxonomy" id="2811091"/>
    <lineage>
        <taxon>Viruses</taxon>
        <taxon>Varidnaviria</taxon>
        <taxon>Bamfordvirae</taxon>
        <taxon>Nucleocytoviricota</taxon>
        <taxon>Megaviricetes</taxon>
        <taxon>Imitervirales</taxon>
        <taxon>Mimiviridae</taxon>
        <taxon>Megamimivirinae</taxon>
        <taxon>Cotonvirus</taxon>
        <taxon>Cotonvirus japonicum</taxon>
    </lineage>
</organism>
<dbReference type="Proteomes" id="UP001321479">
    <property type="component" value="Segment"/>
</dbReference>
<dbReference type="GeneID" id="80558765"/>
<dbReference type="SUPFAM" id="SSF48403">
    <property type="entry name" value="Ankyrin repeat"/>
    <property type="match status" value="1"/>
</dbReference>
<dbReference type="PROSITE" id="PS50088">
    <property type="entry name" value="ANK_REPEAT"/>
    <property type="match status" value="1"/>
</dbReference>
<dbReference type="PROSITE" id="PS50297">
    <property type="entry name" value="ANK_REP_REGION"/>
    <property type="match status" value="1"/>
</dbReference>
<protein>
    <submittedName>
        <fullName evidence="3">Ankyrin repeat protein</fullName>
    </submittedName>
</protein>
<dbReference type="RefSeq" id="YP_010842168.1">
    <property type="nucleotide sequence ID" value="NC_079139.1"/>
</dbReference>
<dbReference type="Pfam" id="PF12796">
    <property type="entry name" value="Ank_2"/>
    <property type="match status" value="1"/>
</dbReference>
<dbReference type="SMART" id="SM00248">
    <property type="entry name" value="ANK"/>
    <property type="match status" value="3"/>
</dbReference>
<sequence length="395" mass="46375">MHKFNHCCKNNKKIYIHKQQTLKDHKYRSKKNKKITSIIADTSNETFLKSVPICDLWSKLCKISNDLPCISPINFYKFLPYKYDKTPIRNIFSEKYLDIYTNTCLRGKPLDLFKFNISDVHERDDDIMTHLMYACKYSKYDSNFKIIKYLLVGGVSVDIINYSNHTALMYALELPGNIKIIKLLLRYGADVNILDYYNINPLLSWSKTKYSPDIKIAKLLLQAGADINVENCLGMNTLTCLLHYCNENIFYQVKFLLESGIKIKPLSFIRAKRVFEINEDISVIALLLDYGYDYKNFTHTLNSVKHQPIIRIIETIEYCKSNLKTIQNDIHERYHELTFQPGSIKFKIIQSNWYLNNQNIKDCSLLKDSDFLNYFGIYDLDSFSDKISENFKLIE</sequence>
<dbReference type="PANTHER" id="PTHR24197:SF44">
    <property type="entry name" value="ANKYRIN REPEAT DOMAIN-CONTAINING PROTEIN 54"/>
    <property type="match status" value="1"/>
</dbReference>
<keyword evidence="2" id="KW-0040">ANK repeat</keyword>
<dbReference type="EMBL" id="AP024483">
    <property type="protein sequence ID" value="BCS83560.1"/>
    <property type="molecule type" value="Genomic_DNA"/>
</dbReference>